<dbReference type="InParanoid" id="A0A554MU54"/>
<dbReference type="AlphaFoldDB" id="A0A554MU54"/>
<dbReference type="InterPro" id="IPR036388">
    <property type="entry name" value="WH-like_DNA-bd_sf"/>
</dbReference>
<reference evidence="4 5" key="1">
    <citation type="submission" date="2018-06" db="EMBL/GenBank/DDBJ databases">
        <title>Natronomonas sp. F16-60 a new haloarchaeon isolated from a solar saltern of Isla Cristina, Huelva, Spain.</title>
        <authorList>
            <person name="Duran-Viseras A."/>
            <person name="Sanchez-Porro C."/>
            <person name="Ventosa A."/>
        </authorList>
    </citation>
    <scope>NUCLEOTIDE SEQUENCE [LARGE SCALE GENOMIC DNA]</scope>
    <source>
        <strain evidence="4 5">F16-60</strain>
    </source>
</reference>
<dbReference type="InterPro" id="IPR000792">
    <property type="entry name" value="Tscrpt_reg_LuxR_C"/>
</dbReference>
<dbReference type="InterPro" id="IPR003018">
    <property type="entry name" value="GAF"/>
</dbReference>
<dbReference type="InterPro" id="IPR035965">
    <property type="entry name" value="PAS-like_dom_sf"/>
</dbReference>
<dbReference type="Gene3D" id="3.30.450.20">
    <property type="entry name" value="PAS domain"/>
    <property type="match status" value="1"/>
</dbReference>
<dbReference type="PANTHER" id="PTHR34236">
    <property type="entry name" value="DIMETHYL SULFOXIDE REDUCTASE TRANSCRIPTIONAL ACTIVATOR"/>
    <property type="match status" value="1"/>
</dbReference>
<dbReference type="GO" id="GO:0006355">
    <property type="term" value="P:regulation of DNA-templated transcription"/>
    <property type="evidence" value="ECO:0007669"/>
    <property type="project" value="InterPro"/>
</dbReference>
<dbReference type="Gene3D" id="3.30.450.40">
    <property type="match status" value="1"/>
</dbReference>
<sequence>MDDRLTRAPVGIVEVGPDGEIEAVNPAGVAILDADRKQLTGQEVADALPRSASATLHEALAADPVVERSIEEYYPAVDRWLAAEVTVVDENTVLYLRDVTERHDSRQTVERLQQRLSRLESIDALVTRVLQQVLDASDRKEVWETVVRRLGTADLYEFVWVGERDPADDCLRVAASAGEAPDVLAAINAELGSSTVLPAQRAVETGSACTVETIPDDQDIPRDLRVAAFSRGLQSAFAVPIASGGTISGVLSVYVGREEGISPQERASLDALGAVAGFAIIAIRQADLLFADTVTELRLAVRDESVPFVAASAAADTSLSLDGAIVGDNDTVVCYLRTGSASDPVTTTLADHPAVSDVRPVGDGDGSALVEVKLSGQSPLGILTDWGATVTDANYTAEAAEVVVELPPEGDVRAVVEAVDEQFADATIRSRTEHTREPETMEAFRQRLGESLTQKQRRVLRTAHLADYFESPRGSTSEEVAEALDISGPTVLYHLRNAQRKLLNAFFDGDDRAAGPNPDT</sequence>
<dbReference type="RefSeq" id="WP_144263626.1">
    <property type="nucleotide sequence ID" value="NZ_QMDX01000030.1"/>
</dbReference>
<dbReference type="Pfam" id="PF15915">
    <property type="entry name" value="BAT"/>
    <property type="match status" value="1"/>
</dbReference>
<dbReference type="SUPFAM" id="SSF55781">
    <property type="entry name" value="GAF domain-like"/>
    <property type="match status" value="1"/>
</dbReference>
<dbReference type="OrthoDB" id="106505at2157"/>
<evidence type="ECO:0000313" key="5">
    <source>
        <dbReference type="Proteomes" id="UP000319894"/>
    </source>
</evidence>
<gene>
    <name evidence="4" type="ORF">DP107_18750</name>
</gene>
<keyword evidence="5" id="KW-1185">Reference proteome</keyword>
<name>A0A554MU54_9EURY</name>
<accession>A0A554MU54</accession>
<organism evidence="4 5">
    <name type="scientific">Haloglomus irregulare</name>
    <dbReference type="NCBI Taxonomy" id="2234134"/>
    <lineage>
        <taxon>Archaea</taxon>
        <taxon>Methanobacteriati</taxon>
        <taxon>Methanobacteriota</taxon>
        <taxon>Stenosarchaea group</taxon>
        <taxon>Halobacteria</taxon>
        <taxon>Halobacteriales</taxon>
        <taxon>Natronomonadaceae</taxon>
        <taxon>Haloglomus</taxon>
    </lineage>
</organism>
<dbReference type="Gene3D" id="1.10.10.10">
    <property type="entry name" value="Winged helix-like DNA-binding domain superfamily/Winged helix DNA-binding domain"/>
    <property type="match status" value="1"/>
</dbReference>
<dbReference type="SUPFAM" id="SSF55785">
    <property type="entry name" value="PYP-like sensor domain (PAS domain)"/>
    <property type="match status" value="1"/>
</dbReference>
<dbReference type="Pfam" id="PF08448">
    <property type="entry name" value="PAS_4"/>
    <property type="match status" value="1"/>
</dbReference>
<dbReference type="InterPro" id="IPR013656">
    <property type="entry name" value="PAS_4"/>
</dbReference>
<dbReference type="Pfam" id="PF13185">
    <property type="entry name" value="GAF_2"/>
    <property type="match status" value="1"/>
</dbReference>
<dbReference type="InterPro" id="IPR007050">
    <property type="entry name" value="HTH_bacterioopsin"/>
</dbReference>
<dbReference type="InterPro" id="IPR029016">
    <property type="entry name" value="GAF-like_dom_sf"/>
</dbReference>
<keyword evidence="1" id="KW-0805">Transcription regulation</keyword>
<keyword evidence="2" id="KW-0804">Transcription</keyword>
<dbReference type="PANTHER" id="PTHR34236:SF1">
    <property type="entry name" value="DIMETHYL SULFOXIDE REDUCTASE TRANSCRIPTIONAL ACTIVATOR"/>
    <property type="match status" value="1"/>
</dbReference>
<dbReference type="EMBL" id="QMDX01000030">
    <property type="protein sequence ID" value="TSD08664.1"/>
    <property type="molecule type" value="Genomic_DNA"/>
</dbReference>
<evidence type="ECO:0000256" key="2">
    <source>
        <dbReference type="ARBA" id="ARBA00023163"/>
    </source>
</evidence>
<protein>
    <submittedName>
        <fullName evidence="4">Bacterio-opsin activator</fullName>
    </submittedName>
</protein>
<dbReference type="InterPro" id="IPR031803">
    <property type="entry name" value="BAT_GAF/HTH-assoc"/>
</dbReference>
<evidence type="ECO:0000259" key="3">
    <source>
        <dbReference type="PROSITE" id="PS00622"/>
    </source>
</evidence>
<proteinExistence type="predicted"/>
<dbReference type="Pfam" id="PF04967">
    <property type="entry name" value="HTH_10"/>
    <property type="match status" value="1"/>
</dbReference>
<dbReference type="PROSITE" id="PS00622">
    <property type="entry name" value="HTH_LUXR_1"/>
    <property type="match status" value="1"/>
</dbReference>
<comment type="caution">
    <text evidence="4">The sequence shown here is derived from an EMBL/GenBank/DDBJ whole genome shotgun (WGS) entry which is preliminary data.</text>
</comment>
<feature type="domain" description="HTH luxR-type" evidence="3">
    <location>
        <begin position="474"/>
        <end position="501"/>
    </location>
</feature>
<dbReference type="Proteomes" id="UP000319894">
    <property type="component" value="Unassembled WGS sequence"/>
</dbReference>
<evidence type="ECO:0000313" key="4">
    <source>
        <dbReference type="EMBL" id="TSD08664.1"/>
    </source>
</evidence>
<evidence type="ECO:0000256" key="1">
    <source>
        <dbReference type="ARBA" id="ARBA00023015"/>
    </source>
</evidence>